<dbReference type="EMBL" id="JBHSLC010000049">
    <property type="protein sequence ID" value="MFC5357691.1"/>
    <property type="molecule type" value="Genomic_DNA"/>
</dbReference>
<accession>A0ABW0GAB9</accession>
<gene>
    <name evidence="1" type="ORF">ACFPMG_22025</name>
</gene>
<proteinExistence type="predicted"/>
<name>A0ABW0GAB9_9PROT</name>
<organism evidence="1 2">
    <name type="scientific">Azospirillum himalayense</name>
    <dbReference type="NCBI Taxonomy" id="654847"/>
    <lineage>
        <taxon>Bacteria</taxon>
        <taxon>Pseudomonadati</taxon>
        <taxon>Pseudomonadota</taxon>
        <taxon>Alphaproteobacteria</taxon>
        <taxon>Rhodospirillales</taxon>
        <taxon>Azospirillaceae</taxon>
        <taxon>Azospirillum</taxon>
    </lineage>
</organism>
<sequence length="98" mass="10180">MSDTLAGVNSMASGLTGSINNAISALPTLKDQEAAAANVQEFRQRVKKSSSNLKGQVPGIGILARNVTRLNDAITSLSAISHGQSGTDRLLGSLRLFV</sequence>
<comment type="caution">
    <text evidence="1">The sequence shown here is derived from an EMBL/GenBank/DDBJ whole genome shotgun (WGS) entry which is preliminary data.</text>
</comment>
<reference evidence="2" key="1">
    <citation type="journal article" date="2019" name="Int. J. Syst. Evol. Microbiol.">
        <title>The Global Catalogue of Microorganisms (GCM) 10K type strain sequencing project: providing services to taxonomists for standard genome sequencing and annotation.</title>
        <authorList>
            <consortium name="The Broad Institute Genomics Platform"/>
            <consortium name="The Broad Institute Genome Sequencing Center for Infectious Disease"/>
            <person name="Wu L."/>
            <person name="Ma J."/>
        </authorList>
    </citation>
    <scope>NUCLEOTIDE SEQUENCE [LARGE SCALE GENOMIC DNA]</scope>
    <source>
        <strain evidence="2">CCUG 58760</strain>
    </source>
</reference>
<dbReference type="Proteomes" id="UP001596166">
    <property type="component" value="Unassembled WGS sequence"/>
</dbReference>
<evidence type="ECO:0000313" key="1">
    <source>
        <dbReference type="EMBL" id="MFC5357691.1"/>
    </source>
</evidence>
<protein>
    <submittedName>
        <fullName evidence="1">Uncharacterized protein</fullName>
    </submittedName>
</protein>
<evidence type="ECO:0000313" key="2">
    <source>
        <dbReference type="Proteomes" id="UP001596166"/>
    </source>
</evidence>
<keyword evidence="2" id="KW-1185">Reference proteome</keyword>
<dbReference type="RefSeq" id="WP_376997342.1">
    <property type="nucleotide sequence ID" value="NZ_JBHSLC010000049.1"/>
</dbReference>